<comment type="caution">
    <text evidence="5">The sequence shown here is derived from an EMBL/GenBank/DDBJ whole genome shotgun (WGS) entry which is preliminary data.</text>
</comment>
<dbReference type="Pfam" id="PF05013">
    <property type="entry name" value="FGase"/>
    <property type="match status" value="1"/>
</dbReference>
<comment type="cofactor">
    <cofactor evidence="1">
        <name>Zn(2+)</name>
        <dbReference type="ChEBI" id="CHEBI:29105"/>
    </cofactor>
</comment>
<keyword evidence="3" id="KW-0378">Hydrolase</keyword>
<evidence type="ECO:0000313" key="6">
    <source>
        <dbReference type="Proteomes" id="UP000632498"/>
    </source>
</evidence>
<dbReference type="Gene3D" id="3.40.630.40">
    <property type="entry name" value="Zn-dependent exopeptidases"/>
    <property type="match status" value="1"/>
</dbReference>
<dbReference type="Pfam" id="PF08014">
    <property type="entry name" value="MATCAP"/>
    <property type="match status" value="1"/>
</dbReference>
<reference evidence="5" key="1">
    <citation type="journal article" date="2014" name="Int. J. Syst. Evol. Microbiol.">
        <title>Complete genome sequence of Corynebacterium casei LMG S-19264T (=DSM 44701T), isolated from a smear-ripened cheese.</title>
        <authorList>
            <consortium name="US DOE Joint Genome Institute (JGI-PGF)"/>
            <person name="Walter F."/>
            <person name="Albersmeier A."/>
            <person name="Kalinowski J."/>
            <person name="Ruckert C."/>
        </authorList>
    </citation>
    <scope>NUCLEOTIDE SEQUENCE</scope>
    <source>
        <strain evidence="5">CGMCC 1.15254</strain>
    </source>
</reference>
<keyword evidence="4" id="KW-0482">Metalloprotease</keyword>
<dbReference type="PANTHER" id="PTHR31817">
    <property type="match status" value="1"/>
</dbReference>
<dbReference type="GO" id="GO:0008237">
    <property type="term" value="F:metallopeptidase activity"/>
    <property type="evidence" value="ECO:0007669"/>
    <property type="project" value="UniProtKB-KW"/>
</dbReference>
<dbReference type="GO" id="GO:0080164">
    <property type="term" value="P:regulation of nitric oxide metabolic process"/>
    <property type="evidence" value="ECO:0007669"/>
    <property type="project" value="TreeGrafter"/>
</dbReference>
<protein>
    <submittedName>
        <fullName evidence="5">N-formylglutamate amidohydrolase</fullName>
    </submittedName>
</protein>
<dbReference type="Proteomes" id="UP000632498">
    <property type="component" value="Unassembled WGS sequence"/>
</dbReference>
<name>A0A917BPW5_9PROT</name>
<dbReference type="EMBL" id="BMHV01000003">
    <property type="protein sequence ID" value="GGF54302.1"/>
    <property type="molecule type" value="Genomic_DNA"/>
</dbReference>
<keyword evidence="6" id="KW-1185">Reference proteome</keyword>
<dbReference type="InterPro" id="IPR007709">
    <property type="entry name" value="N-FG_amidohydro"/>
</dbReference>
<dbReference type="GO" id="GO:0006508">
    <property type="term" value="P:proteolysis"/>
    <property type="evidence" value="ECO:0007669"/>
    <property type="project" value="UniProtKB-KW"/>
</dbReference>
<dbReference type="SMART" id="SM01154">
    <property type="entry name" value="DUF1704"/>
    <property type="match status" value="1"/>
</dbReference>
<dbReference type="PANTHER" id="PTHR31817:SF0">
    <property type="entry name" value="CHROMOSOME UNDETERMINED SCAFFOLD_67, WHOLE GENOME SHOTGUN SEQUENCE"/>
    <property type="match status" value="1"/>
</dbReference>
<dbReference type="InterPro" id="IPR012656">
    <property type="entry name" value="CHP02421_QEGLA"/>
</dbReference>
<dbReference type="SUPFAM" id="SSF53187">
    <property type="entry name" value="Zn-dependent exopeptidases"/>
    <property type="match status" value="1"/>
</dbReference>
<dbReference type="AlphaFoldDB" id="A0A917BPW5"/>
<sequence length="675" mass="77703">MQSTKVEDIIARLHKGESLEAREASGAYEIAFDPQFPYICAAIHNGHRFASELRPLCLLDEAERLYEEDPHTGDLISGYPNRIIAFDSRYEYDLNRNELDCVYQTAWGKKVWSRELPEELSHRSIEKHRAFYKVFDAAVQALIKKHGFCVVYDVHSYNGERKGGTAAPSFNIGTAQIDMRKHRSNVNFMLRQLDRISITGETVRAAHDEVFLGQGYLATRTRELSAKALCLPIEIRKFYCEEKTATLYPQIFNELKDGFTKVILEHAAFFANKRTEKSTVHRHDMLSSQIEPVTRQVDRDLFRIAKSMETLLYVNPINIDQERKRFFARKERYEPVFKYRKLDIDPFLVKEKLFRLPIEEIGDVTVQTLYRRAIDGLSTKVDLLSAIGSKGCLYNSLRYYGEPDRADLDNARFLLHAPELKDETEDRDFVSDNDVAALLQKEIDYYKLDAPVKLSSRLVAGAMVDNANFRVLIKRGSHMTRKAAQALKHHEVGVHLLTSANARQQPLSLFRLGLPGSTETQEGIAVLAEYLSGNMSLKRLKVLALRVIAVRYLLDGHSFERTYSMLMEEYPEMDDHIFTTVVRVFRGGGFTKDYLYLRGLAKAYFYWQSGKSWEPLLIGKSAFDDSERIQELIERSVIVRPERLPHAFTMKEVKNPIHDYLLSSLKYEMSDEVAA</sequence>
<reference evidence="5" key="2">
    <citation type="submission" date="2020-09" db="EMBL/GenBank/DDBJ databases">
        <authorList>
            <person name="Sun Q."/>
            <person name="Zhou Y."/>
        </authorList>
    </citation>
    <scope>NUCLEOTIDE SEQUENCE</scope>
    <source>
        <strain evidence="5">CGMCC 1.15254</strain>
    </source>
</reference>
<evidence type="ECO:0000256" key="3">
    <source>
        <dbReference type="ARBA" id="ARBA00022801"/>
    </source>
</evidence>
<gene>
    <name evidence="5" type="ORF">GCM10011332_04620</name>
</gene>
<evidence type="ECO:0000256" key="1">
    <source>
        <dbReference type="ARBA" id="ARBA00001947"/>
    </source>
</evidence>
<evidence type="ECO:0000256" key="4">
    <source>
        <dbReference type="ARBA" id="ARBA00023049"/>
    </source>
</evidence>
<dbReference type="InterPro" id="IPR012548">
    <property type="entry name" value="MATCAP"/>
</dbReference>
<keyword evidence="2" id="KW-0645">Protease</keyword>
<proteinExistence type="predicted"/>
<accession>A0A917BPW5</accession>
<evidence type="ECO:0000313" key="5">
    <source>
        <dbReference type="EMBL" id="GGF54302.1"/>
    </source>
</evidence>
<dbReference type="NCBIfam" id="TIGR02421">
    <property type="entry name" value="QEGLA"/>
    <property type="match status" value="1"/>
</dbReference>
<dbReference type="RefSeq" id="WP_188660997.1">
    <property type="nucleotide sequence ID" value="NZ_BMHV01000003.1"/>
</dbReference>
<evidence type="ECO:0000256" key="2">
    <source>
        <dbReference type="ARBA" id="ARBA00022670"/>
    </source>
</evidence>
<organism evidence="5 6">
    <name type="scientific">Terasakiella brassicae</name>
    <dbReference type="NCBI Taxonomy" id="1634917"/>
    <lineage>
        <taxon>Bacteria</taxon>
        <taxon>Pseudomonadati</taxon>
        <taxon>Pseudomonadota</taxon>
        <taxon>Alphaproteobacteria</taxon>
        <taxon>Rhodospirillales</taxon>
        <taxon>Terasakiellaceae</taxon>
        <taxon>Terasakiella</taxon>
    </lineage>
</organism>